<protein>
    <submittedName>
        <fullName evidence="1">Uncharacterized protein</fullName>
    </submittedName>
</protein>
<evidence type="ECO:0000313" key="1">
    <source>
        <dbReference type="EMBL" id="GGN20092.1"/>
    </source>
</evidence>
<dbReference type="Proteomes" id="UP000608850">
    <property type="component" value="Unassembled WGS sequence"/>
</dbReference>
<dbReference type="OrthoDB" id="252516at2157"/>
<comment type="caution">
    <text evidence="1">The sequence shown here is derived from an EMBL/GenBank/DDBJ whole genome shotgun (WGS) entry which is preliminary data.</text>
</comment>
<gene>
    <name evidence="1" type="ORF">GCM10009021_21510</name>
</gene>
<dbReference type="Pfam" id="PF24366">
    <property type="entry name" value="DUF7522"/>
    <property type="match status" value="1"/>
</dbReference>
<organism evidence="1 2">
    <name type="scientific">Halarchaeum nitratireducens</name>
    <dbReference type="NCBI Taxonomy" id="489913"/>
    <lineage>
        <taxon>Archaea</taxon>
        <taxon>Methanobacteriati</taxon>
        <taxon>Methanobacteriota</taxon>
        <taxon>Stenosarchaea group</taxon>
        <taxon>Halobacteria</taxon>
        <taxon>Halobacteriales</taxon>
        <taxon>Halobacteriaceae</taxon>
    </lineage>
</organism>
<sequence>MAVEHRPDGTSDGDALVETAREYGAALRGCWTFDTEGYETRYIRSDVADGVTATDVERYVENERYAFVTHDTYDRVHPAPFRYTVRGYDGFEVFRLVFDDHVGVLCSFDGTSGRDYGALADAIDALADGRRNRLRPA</sequence>
<reference evidence="1 2" key="1">
    <citation type="journal article" date="2019" name="Int. J. Syst. Evol. Microbiol.">
        <title>The Global Catalogue of Microorganisms (GCM) 10K type strain sequencing project: providing services to taxonomists for standard genome sequencing and annotation.</title>
        <authorList>
            <consortium name="The Broad Institute Genomics Platform"/>
            <consortium name="The Broad Institute Genome Sequencing Center for Infectious Disease"/>
            <person name="Wu L."/>
            <person name="Ma J."/>
        </authorList>
    </citation>
    <scope>NUCLEOTIDE SEQUENCE [LARGE SCALE GENOMIC DNA]</scope>
    <source>
        <strain evidence="1 2">JCM 16331</strain>
    </source>
</reference>
<evidence type="ECO:0000313" key="2">
    <source>
        <dbReference type="Proteomes" id="UP000608850"/>
    </source>
</evidence>
<dbReference type="AlphaFoldDB" id="A0A830GD02"/>
<dbReference type="InterPro" id="IPR055944">
    <property type="entry name" value="DUF7522"/>
</dbReference>
<accession>A0A830GD02</accession>
<keyword evidence="2" id="KW-1185">Reference proteome</keyword>
<dbReference type="EMBL" id="BMOQ01000005">
    <property type="protein sequence ID" value="GGN20092.1"/>
    <property type="molecule type" value="Genomic_DNA"/>
</dbReference>
<dbReference type="RefSeq" id="WP_188878941.1">
    <property type="nucleotide sequence ID" value="NZ_BMOQ01000005.1"/>
</dbReference>
<proteinExistence type="predicted"/>
<name>A0A830GD02_9EURY</name>